<keyword evidence="2" id="KW-0131">Cell cycle</keyword>
<gene>
    <name evidence="2" type="primary">ftsH</name>
</gene>
<evidence type="ECO:0000313" key="2">
    <source>
        <dbReference type="EMBL" id="BCA78173.1"/>
    </source>
</evidence>
<dbReference type="InterPro" id="IPR050168">
    <property type="entry name" value="AAA_ATPase_domain"/>
</dbReference>
<evidence type="ECO:0000256" key="1">
    <source>
        <dbReference type="SAM" id="MobiDB-lite"/>
    </source>
</evidence>
<protein>
    <submittedName>
        <fullName evidence="2">Cell division protein</fullName>
    </submittedName>
</protein>
<dbReference type="PANTHER" id="PTHR23077">
    <property type="entry name" value="AAA-FAMILY ATPASE"/>
    <property type="match status" value="1"/>
</dbReference>
<feature type="compositionally biased region" description="Basic residues" evidence="1">
    <location>
        <begin position="1123"/>
        <end position="1132"/>
    </location>
</feature>
<reference evidence="2" key="1">
    <citation type="submission" date="2020-02" db="EMBL/GenBank/DDBJ databases">
        <title>The plastid genome of Astrephomene gubernaculifera.</title>
        <authorList>
            <person name="Suguchi A."/>
            <person name="Yamashita S."/>
            <person name="Nozaki H."/>
        </authorList>
    </citation>
    <scope>NUCLEOTIDE SEQUENCE</scope>
    <source>
        <strain evidence="2">NIES-4017</strain>
    </source>
</reference>
<dbReference type="InterPro" id="IPR027417">
    <property type="entry name" value="P-loop_NTPase"/>
</dbReference>
<organism evidence="2">
    <name type="scientific">Astrephomene gubernaculifera</name>
    <dbReference type="NCBI Taxonomy" id="47775"/>
    <lineage>
        <taxon>Eukaryota</taxon>
        <taxon>Viridiplantae</taxon>
        <taxon>Chlorophyta</taxon>
        <taxon>core chlorophytes</taxon>
        <taxon>Chlorophyceae</taxon>
        <taxon>CS clade</taxon>
        <taxon>Chlamydomonadales</taxon>
        <taxon>Astrephomenaceae</taxon>
        <taxon>Astrephomene</taxon>
    </lineage>
</organism>
<keyword evidence="2" id="KW-0150">Chloroplast</keyword>
<dbReference type="EMBL" id="LC523992">
    <property type="protein sequence ID" value="BCA78173.1"/>
    <property type="molecule type" value="Genomic_DNA"/>
</dbReference>
<accession>A0A7R6ULE7</accession>
<dbReference type="GO" id="GO:0016887">
    <property type="term" value="F:ATP hydrolysis activity"/>
    <property type="evidence" value="ECO:0007669"/>
    <property type="project" value="TreeGrafter"/>
</dbReference>
<geneLocation type="chloroplast" evidence="2"/>
<dbReference type="GO" id="GO:0051301">
    <property type="term" value="P:cell division"/>
    <property type="evidence" value="ECO:0007669"/>
    <property type="project" value="UniProtKB-KW"/>
</dbReference>
<proteinExistence type="predicted"/>
<name>A0A7R6ULE7_9CHLO</name>
<keyword evidence="2" id="KW-0132">Cell division</keyword>
<dbReference type="Gene3D" id="3.40.50.300">
    <property type="entry name" value="P-loop containing nucleotide triphosphate hydrolases"/>
    <property type="match status" value="1"/>
</dbReference>
<keyword evidence="2" id="KW-0934">Plastid</keyword>
<feature type="region of interest" description="Disordered" evidence="1">
    <location>
        <begin position="1114"/>
        <end position="1140"/>
    </location>
</feature>
<sequence length="3268" mass="376649">MSKLNFSLTKPKNLKKSQENINIQLNKFLKTYKFEKLVNDYKQFNKKIIESNNLKQPKNIKVRSNTSIRETESGMHPMHFPKTNVKQSLSLQKIKPAINNKTYKTLKLLLKLSAKKNITGSDKAFEQKNKKVKYIQQKPIMQSNTGTESVICKSSVVAEPKGTYYPDRSNRDNLPPNVKLITKRDVHPSNQKAKVSYSPLRCLPWPFIHNSTVYQRQNTFKRGSAGVESLSVYGQLTKATLQKQKLKVQTSVAKLPIIYKHKRVLIPVDNIAANNLQFVLSRYSRQEIEVSLKIAKKQSQCKTVLNIKGNNCTKSKKFNNSVFSKNKSMNNVTAYCFLQTLLAKYLETTKIGHSFFKKNLEIKQLNFKNNALLHKHFLLNKINNKSFLSYWLIPIATLAFITPKILYSKIKQNNQIKQVGLTDYFANFSETKPQNPNTLLFAKINILNKIKSAHLFSSFDKLSPETTMVIKKSYNNLYSLIKAKTFFYQRNNTISDAQKIKLVDPLGCQGMESINKNIFFVNAVNNIRPAHSASLMFFVEDVERQSKPVQEIKHKIGDVSAFNFDHKWGHLAVAFSNGQQTKVCGETKRELEKDFKKSKHTIQTTKPFLSPSRSFSLTHQFSKVPFLQKEQEESRLFNTQSISPLFLVPYKEDGTKYPENCFMLCKVNKLKSILYLSSINPLYSKTFINNNINFITAKKALELLNFKKNKFNTLLSSLKNNKNILGAKLLKKNINTYPLVIDKPLENYKEALNIYYKNIVQLPKNIYKVQSNGNLKESTQISSKLKTDCKSILSAFITNNFLYNQSVKTKKQPLLNYFENKNQILLNYFLINNCNNYSNKLLVFSEPFALKQITSSNITIRPPGRVSAFHVHLKGVRLWLFTQRVKRTKCGQGEAQSADENNNSYNNIKKIDNIFDTSIPLLATTKPDGDKGLLKLKANLNKTIIYSNQSGTKKGSAIQNEKFYQDMLDNTSFSSNSSFVPKFSNKQTILTTSLNNYFNYTRNFVNYIIPAKNIKYIKDNKFYSGKADFGVVNSTLVTTRKRTANKEQKNAKQYNPLYTFFSRAVPIKLKSKQYLNSLSVLFKHQKMFKNKLGGTYSITSKQVVNNTGTMFIENSNKQSDKLHKQKKRKAKKQRLEIRRQKKRTRFYPRPIWIRYRMFLNLLKQRKLFYSKIQKFQTKNKVNYMNTSQKNKILFKNKNFNKFISMSKKCSTFKSYNVSQLYKYYDIKHNYNFLPYLSTKAIYSSITPYNKAVVPKRLHNTKIKANYINFKNQKTNNQSPNNMDKEKFTMFRDFWIWAYNNTITNNYHQKLWWLLGGIPGGNYAPNNKKSSNAPTNYIEAFSTMLKKWHIIANKQFYSSIYKNKQHYSLLELNEKKHKKNLRRILSKNALHSKVDNISNKKAKHLKLSVLNLHDHYVNNINNAINRINWTLSKTNSGSPLVNQKNILVGSFTDYNKRYNLWNAQKLRNQSKNNKTKFLEKQFVTNWDRFFLNKKLNAFYKKITSKVREKTQKLNYLTSYIKGESVPLVNKKYIVNVPKVKNIFKTKNIKIFNISWWSTLNIKTLVNQTHLYFYNQYGMPLQLFKEKNKIKLDELIDTKSTGTLLISSSVLLHLCALISLISISQVRCFIKFHLILLYKIASLPALLIQKTSDFIQIKIKNKQVKHQIKFGFITQKQKKPKTAICNNKKHDTLDNRHVTHKLQRTEPTNTIRYFGASLISFVEEGEKQSQLFGFPLVPLKECTGLNLPSSYLSGKLLQNNGITNSDSKRGKRNTCFISNILKHKQNKLLTYFSINLLKKEFHQGKEAYLVTKPCVKITGSPDVTLAKIKMFKTQQYKKATNANSFIPKIYQKLNIVSQKANFLKRPIFKAFFSNKGANNLSYPRTKLTTMSANKSEQKNLLLLYNKANIRQNKLNYEINKIKLYLKKTTNIKAIFKIKSSKNIFNKMIFNVVYLFQLSVRSISSFFEKPAEFTTTWIAYGFLVEWSSDLITIIPENVDIYIWNAFSKISREFLVERSEILNFNFGTLLRSLVTLGLTRSQLNILLSKSLFLSPHLKNKHTTLKEAVLINFRDNINHNKTNNNVQSIISNISSFAALLTLSHLLHRRILHLFDVLIETISYPDTDLITRQEKGTLFWDIWADFLVTAADSYNVNVAALSTIKAEQNSLVENISNDFGSLVSKNKNTIFSHIDGLKPSIVQKGLLKRQKYSNSNYYNTEAKKIKATSLAFRKGARLKNVASFAQNPKLLSVLANLNRWSVNQYITYQSWHSHNGTNNKFSSDLFIDYHPPKAFSHMPAIKCNSILQQPIGTLVCQIYSGCFNKQISKNVLLVNTSPDKQKKSNYNNDNLLLIQAIAGETELKIITDNAQRYALVNRGFAIGIKLLRDVFDAIALNTPCIFLLEDIHAIGERRPMLINDYGGALSDDTGNSVDFFGSQRDEVHEKNQVVYQLTRHAITHYKKPFKGDYSSVIPTNLFVTDLFLKFPTRSLRGKYPLQINRAATSNITKKLVDTKKQSIVNYKLYNKKSFAGTESIISKWSTKAEPKGTYYPNGSKGDNKSPKNRKATLNFAGGNTVPKNKTKEITLLPNKIVEELPIKGLPSEQLSTKPRTSYSVRAKVAMLAELSLSNLSAKLDMITDLLVIIDSVRSNNGFVVFATTDVPHVLDPALRRPGRLDETICLPNINNSTLLKFKTNYEIIKSVKAGKIPYLIHTNFSVLTNSYTKKLNLTVNLNDYNKNLLPNVLGSPLTSQKYGLNYALISHSKILKIKNNFNKESTRYLSDSSILQIKNKTKAVVYYEVGKVLLKYYLNNKNSFVSNIISSNFGIKSINYLSLFGLKDKLILQLMLIFGGKIGQLLGTTSSPSPYLHVWKDGCKAAATYHDIFGSNNNSSQTSLLSFKNPIKGVTFTSSNDSNFLGDKVKKVKGSNNDIKNKAFYFLSSKNNTWHDSQENLRIATNLILSFIHKRYLYRKNLIVPKLLSFTYGNVLEEPPGPPFSSLLIPAKRFENYKRALQDSIVGHKMGSYTEKQLLNKDGIASDQITTNINWYYQNRILKRHGQYLTNQWSNGQLSEHNAETVFLSDIDWRSSFIKNKLGLNQLSQKSLLTNRSINKDKSHILDVLLDFPDTDQYYNPQRQRWLLNKGFWSFWFDFDKVYSEEIISTWILESIIKTYTYFHNNTELLDFVTNKFIVLGNLNTDYFEFNNMYETYKSHCPSNKKPIAPFFDIMHSVEPTIKTDFVQYKKTRFTLNNLPTNTKAELSTIKEIILTNAFKRF</sequence>
<dbReference type="SUPFAM" id="SSF52540">
    <property type="entry name" value="P-loop containing nucleoside triphosphate hydrolases"/>
    <property type="match status" value="1"/>
</dbReference>
<dbReference type="PANTHER" id="PTHR23077:SF117">
    <property type="entry name" value="AAA+ ATPASE DOMAIN-CONTAINING PROTEIN"/>
    <property type="match status" value="1"/>
</dbReference>